<evidence type="ECO:0000313" key="2">
    <source>
        <dbReference type="EMBL" id="MBC8574177.1"/>
    </source>
</evidence>
<dbReference type="RefSeq" id="WP_249309682.1">
    <property type="nucleotide sequence ID" value="NZ_JACRSZ010000016.1"/>
</dbReference>
<accession>A0ABR7NCR4</accession>
<proteinExistence type="predicted"/>
<organism evidence="2 3">
    <name type="scientific">Jingyaoa shaoxingensis</name>
    <dbReference type="NCBI Taxonomy" id="2763671"/>
    <lineage>
        <taxon>Bacteria</taxon>
        <taxon>Bacillati</taxon>
        <taxon>Bacillota</taxon>
        <taxon>Clostridia</taxon>
        <taxon>Lachnospirales</taxon>
        <taxon>Lachnospiraceae</taxon>
        <taxon>Jingyaoa</taxon>
    </lineage>
</organism>
<evidence type="ECO:0000256" key="1">
    <source>
        <dbReference type="SAM" id="SignalP"/>
    </source>
</evidence>
<name>A0ABR7NCR4_9FIRM</name>
<comment type="caution">
    <text evidence="2">The sequence shown here is derived from an EMBL/GenBank/DDBJ whole genome shotgun (WGS) entry which is preliminary data.</text>
</comment>
<protein>
    <submittedName>
        <fullName evidence="2">Uncharacterized protein</fullName>
    </submittedName>
</protein>
<evidence type="ECO:0000313" key="3">
    <source>
        <dbReference type="Proteomes" id="UP000657421"/>
    </source>
</evidence>
<reference evidence="2 3" key="1">
    <citation type="submission" date="2020-08" db="EMBL/GenBank/DDBJ databases">
        <title>Genome public.</title>
        <authorList>
            <person name="Liu C."/>
            <person name="Sun Q."/>
        </authorList>
    </citation>
    <scope>NUCLEOTIDE SEQUENCE [LARGE SCALE GENOMIC DNA]</scope>
    <source>
        <strain evidence="2 3">NSJ-46</strain>
    </source>
</reference>
<sequence length="228" mass="25876">MRIKRKIMIAMSVLLIMVNGLTVAAEMSKESVTMEDINMNGEKTISISEESVYYPKDRFPNNIKSKGKYPIYSRVITTQSSSNGIKQCASKTGVYSSIASFALSFVPGIKAMTVSQIFGAVSLAVSNEQYTQAKTFKSYVDYRKEGQAKWSNDKTYSTYVYSGKRNYYKHVLAAIRKSGNKWTTKSRDYINSPSKIVKGNYYDKSEKWFKNQATQRIQNGIILDDVPW</sequence>
<keyword evidence="1" id="KW-0732">Signal</keyword>
<gene>
    <name evidence="2" type="ORF">H8716_13985</name>
</gene>
<feature type="chain" id="PRO_5045085713" evidence="1">
    <location>
        <begin position="25"/>
        <end position="228"/>
    </location>
</feature>
<feature type="signal peptide" evidence="1">
    <location>
        <begin position="1"/>
        <end position="24"/>
    </location>
</feature>
<keyword evidence="3" id="KW-1185">Reference proteome</keyword>
<dbReference type="Proteomes" id="UP000657421">
    <property type="component" value="Unassembled WGS sequence"/>
</dbReference>
<dbReference type="EMBL" id="JACRSZ010000016">
    <property type="protein sequence ID" value="MBC8574177.1"/>
    <property type="molecule type" value="Genomic_DNA"/>
</dbReference>